<name>A0ACC5R179_9HYPH</name>
<comment type="caution">
    <text evidence="1">The sequence shown here is derived from an EMBL/GenBank/DDBJ whole genome shotgun (WGS) entry which is preliminary data.</text>
</comment>
<accession>A0ACC5R179</accession>
<sequence length="248" mass="26659">MSRKLNRRTGRSDGVSRFAALPHWMMDTLAWRTMNPVPRAVFIEVVRRYNGSNNGRISLSAREVAKLVNIGRATAADALKELVARGFIQVAAPGGFGQKVSEDGPAGRATRWRLTEHKCDMTGALPTKDFTRWEGEPQAKRAHRKNKTRSAPRAIGGSQGGHSGLQGGRTPFEKAESGPQGGRSEPKTVSEWLSGRTVYKLPGGEPPSTAPAEGERSAPPHGAVASSPVVVDFKNRRPSVPPNGRPAA</sequence>
<keyword evidence="2" id="KW-1185">Reference proteome</keyword>
<evidence type="ECO:0000313" key="2">
    <source>
        <dbReference type="Proteomes" id="UP000616151"/>
    </source>
</evidence>
<dbReference type="Proteomes" id="UP000616151">
    <property type="component" value="Unassembled WGS sequence"/>
</dbReference>
<proteinExistence type="predicted"/>
<dbReference type="EMBL" id="JAENHL010000006">
    <property type="protein sequence ID" value="MBK1866380.1"/>
    <property type="molecule type" value="Genomic_DNA"/>
</dbReference>
<evidence type="ECO:0000313" key="1">
    <source>
        <dbReference type="EMBL" id="MBK1866380.1"/>
    </source>
</evidence>
<protein>
    <submittedName>
        <fullName evidence="1">Uncharacterized protein</fullName>
    </submittedName>
</protein>
<gene>
    <name evidence="1" type="ORF">JHL16_08465</name>
</gene>
<reference evidence="1" key="1">
    <citation type="submission" date="2021-01" db="EMBL/GenBank/DDBJ databases">
        <authorList>
            <person name="Sun Q."/>
        </authorList>
    </citation>
    <scope>NUCLEOTIDE SEQUENCE</scope>
    <source>
        <strain evidence="1">YIM B02566</strain>
    </source>
</reference>
<organism evidence="1 2">
    <name type="scientific">Taklimakanibacter albus</name>
    <dbReference type="NCBI Taxonomy" id="2800327"/>
    <lineage>
        <taxon>Bacteria</taxon>
        <taxon>Pseudomonadati</taxon>
        <taxon>Pseudomonadota</taxon>
        <taxon>Alphaproteobacteria</taxon>
        <taxon>Hyphomicrobiales</taxon>
        <taxon>Aestuariivirgaceae</taxon>
        <taxon>Taklimakanibacter</taxon>
    </lineage>
</organism>